<protein>
    <recommendedName>
        <fullName evidence="2">Tyrosine specific protein phosphatases domain-containing protein</fullName>
    </recommendedName>
</protein>
<sequence>MKRASLLFFAVVVSFLVSAAADHEDYHPERTHLIDIVGKNFFFRGNNPLNATSFVYDEVVSDFKKMALKEGGVELPDDIYFVDISLLNIITERSDIEMEKNFFESNPTKGEFVNYPMVGQLVNPNSYPKSMMEYMAKHLDDWQIDRAPTRIDYIRSRLEQQGDRPVALYVHCEAGTDRTGELAGDYMLEYWPAPYNQNIEAVLDYADHIQSRDIEVYSKHGIEWYCNYLKFGKGVDIAC</sequence>
<keyword evidence="1" id="KW-0732">Signal</keyword>
<dbReference type="Gene3D" id="3.90.190.10">
    <property type="entry name" value="Protein tyrosine phosphatase superfamily"/>
    <property type="match status" value="1"/>
</dbReference>
<dbReference type="EMBL" id="HBIB01007635">
    <property type="protein sequence ID" value="CAE0242569.1"/>
    <property type="molecule type" value="Transcribed_RNA"/>
</dbReference>
<dbReference type="AlphaFoldDB" id="A0A7S3D264"/>
<dbReference type="InterPro" id="IPR029021">
    <property type="entry name" value="Prot-tyrosine_phosphatase-like"/>
</dbReference>
<accession>A0A7S3D264</accession>
<gene>
    <name evidence="3" type="ORF">PBIL07802_LOCUS4734</name>
</gene>
<name>A0A7S3D264_9EUKA</name>
<evidence type="ECO:0000256" key="1">
    <source>
        <dbReference type="SAM" id="SignalP"/>
    </source>
</evidence>
<dbReference type="SUPFAM" id="SSF52799">
    <property type="entry name" value="(Phosphotyrosine protein) phosphatases II"/>
    <property type="match status" value="1"/>
</dbReference>
<dbReference type="InterPro" id="IPR016130">
    <property type="entry name" value="Tyr_Pase_AS"/>
</dbReference>
<proteinExistence type="predicted"/>
<feature type="signal peptide" evidence="1">
    <location>
        <begin position="1"/>
        <end position="21"/>
    </location>
</feature>
<evidence type="ECO:0000313" key="3">
    <source>
        <dbReference type="EMBL" id="CAE0242569.1"/>
    </source>
</evidence>
<dbReference type="InterPro" id="IPR000387">
    <property type="entry name" value="Tyr_Pase_dom"/>
</dbReference>
<evidence type="ECO:0000259" key="2">
    <source>
        <dbReference type="PROSITE" id="PS50056"/>
    </source>
</evidence>
<dbReference type="PANTHER" id="PTHR38745:SF2">
    <property type="entry name" value="TYROSINE SPECIFIC PROTEIN PHOSPHATASES DOMAIN-CONTAINING PROTEIN"/>
    <property type="match status" value="1"/>
</dbReference>
<dbReference type="PANTHER" id="PTHR38745">
    <property type="entry name" value="PHOSPHATASE, PUTATIVE-RELATED"/>
    <property type="match status" value="1"/>
</dbReference>
<dbReference type="PROSITE" id="PS50056">
    <property type="entry name" value="TYR_PHOSPHATASE_2"/>
    <property type="match status" value="1"/>
</dbReference>
<dbReference type="PROSITE" id="PS00383">
    <property type="entry name" value="TYR_PHOSPHATASE_1"/>
    <property type="match status" value="1"/>
</dbReference>
<feature type="domain" description="Tyrosine specific protein phosphatases" evidence="2">
    <location>
        <begin position="145"/>
        <end position="189"/>
    </location>
</feature>
<organism evidence="3">
    <name type="scientific">Palpitomonas bilix</name>
    <dbReference type="NCBI Taxonomy" id="652834"/>
    <lineage>
        <taxon>Eukaryota</taxon>
        <taxon>Eukaryota incertae sedis</taxon>
    </lineage>
</organism>
<reference evidence="3" key="1">
    <citation type="submission" date="2021-01" db="EMBL/GenBank/DDBJ databases">
        <authorList>
            <person name="Corre E."/>
            <person name="Pelletier E."/>
            <person name="Niang G."/>
            <person name="Scheremetjew M."/>
            <person name="Finn R."/>
            <person name="Kale V."/>
            <person name="Holt S."/>
            <person name="Cochrane G."/>
            <person name="Meng A."/>
            <person name="Brown T."/>
            <person name="Cohen L."/>
        </authorList>
    </citation>
    <scope>NUCLEOTIDE SEQUENCE</scope>
    <source>
        <strain evidence="3">NIES-2562</strain>
    </source>
</reference>
<feature type="chain" id="PRO_5031069305" description="Tyrosine specific protein phosphatases domain-containing protein" evidence="1">
    <location>
        <begin position="22"/>
        <end position="239"/>
    </location>
</feature>